<reference evidence="1" key="2">
    <citation type="submission" date="2020-06" db="EMBL/GenBank/DDBJ databases">
        <title>Helianthus annuus Genome sequencing and assembly Release 2.</title>
        <authorList>
            <person name="Gouzy J."/>
            <person name="Langlade N."/>
            <person name="Munos S."/>
        </authorList>
    </citation>
    <scope>NUCLEOTIDE SEQUENCE</scope>
    <source>
        <tissue evidence="1">Leaves</tissue>
    </source>
</reference>
<sequence length="52" mass="6272">MSTHLVNRSLLGRFSYFHRQPQPEEAIRFVCFSRFHHQEHLQSQFLLPPSSF</sequence>
<dbReference type="Proteomes" id="UP000215914">
    <property type="component" value="Unassembled WGS sequence"/>
</dbReference>
<comment type="caution">
    <text evidence="1">The sequence shown here is derived from an EMBL/GenBank/DDBJ whole genome shotgun (WGS) entry which is preliminary data.</text>
</comment>
<name>A0A9K3NYX2_HELAN</name>
<evidence type="ECO:0000313" key="2">
    <source>
        <dbReference type="Proteomes" id="UP000215914"/>
    </source>
</evidence>
<evidence type="ECO:0000313" key="1">
    <source>
        <dbReference type="EMBL" id="KAF5818422.1"/>
    </source>
</evidence>
<protein>
    <submittedName>
        <fullName evidence="1">Uncharacterized protein</fullName>
    </submittedName>
</protein>
<dbReference type="Gramene" id="mRNA:HanXRQr2_Chr02g0065061">
    <property type="protein sequence ID" value="mRNA:HanXRQr2_Chr02g0065061"/>
    <property type="gene ID" value="HanXRQr2_Chr02g0065061"/>
</dbReference>
<dbReference type="EMBL" id="MNCJ02000317">
    <property type="protein sequence ID" value="KAF5818422.1"/>
    <property type="molecule type" value="Genomic_DNA"/>
</dbReference>
<accession>A0A9K3NYX2</accession>
<organism evidence="1 2">
    <name type="scientific">Helianthus annuus</name>
    <name type="common">Common sunflower</name>
    <dbReference type="NCBI Taxonomy" id="4232"/>
    <lineage>
        <taxon>Eukaryota</taxon>
        <taxon>Viridiplantae</taxon>
        <taxon>Streptophyta</taxon>
        <taxon>Embryophyta</taxon>
        <taxon>Tracheophyta</taxon>
        <taxon>Spermatophyta</taxon>
        <taxon>Magnoliopsida</taxon>
        <taxon>eudicotyledons</taxon>
        <taxon>Gunneridae</taxon>
        <taxon>Pentapetalae</taxon>
        <taxon>asterids</taxon>
        <taxon>campanulids</taxon>
        <taxon>Asterales</taxon>
        <taxon>Asteraceae</taxon>
        <taxon>Asteroideae</taxon>
        <taxon>Heliantheae alliance</taxon>
        <taxon>Heliantheae</taxon>
        <taxon>Helianthus</taxon>
    </lineage>
</organism>
<reference evidence="1" key="1">
    <citation type="journal article" date="2017" name="Nature">
        <title>The sunflower genome provides insights into oil metabolism, flowering and Asterid evolution.</title>
        <authorList>
            <person name="Badouin H."/>
            <person name="Gouzy J."/>
            <person name="Grassa C.J."/>
            <person name="Murat F."/>
            <person name="Staton S.E."/>
            <person name="Cottret L."/>
            <person name="Lelandais-Briere C."/>
            <person name="Owens G.L."/>
            <person name="Carrere S."/>
            <person name="Mayjonade B."/>
            <person name="Legrand L."/>
            <person name="Gill N."/>
            <person name="Kane N.C."/>
            <person name="Bowers J.E."/>
            <person name="Hubner S."/>
            <person name="Bellec A."/>
            <person name="Berard A."/>
            <person name="Berges H."/>
            <person name="Blanchet N."/>
            <person name="Boniface M.C."/>
            <person name="Brunel D."/>
            <person name="Catrice O."/>
            <person name="Chaidir N."/>
            <person name="Claudel C."/>
            <person name="Donnadieu C."/>
            <person name="Faraut T."/>
            <person name="Fievet G."/>
            <person name="Helmstetter N."/>
            <person name="King M."/>
            <person name="Knapp S.J."/>
            <person name="Lai Z."/>
            <person name="Le Paslier M.C."/>
            <person name="Lippi Y."/>
            <person name="Lorenzon L."/>
            <person name="Mandel J.R."/>
            <person name="Marage G."/>
            <person name="Marchand G."/>
            <person name="Marquand E."/>
            <person name="Bret-Mestries E."/>
            <person name="Morien E."/>
            <person name="Nambeesan S."/>
            <person name="Nguyen T."/>
            <person name="Pegot-Espagnet P."/>
            <person name="Pouilly N."/>
            <person name="Raftis F."/>
            <person name="Sallet E."/>
            <person name="Schiex T."/>
            <person name="Thomas J."/>
            <person name="Vandecasteele C."/>
            <person name="Vares D."/>
            <person name="Vear F."/>
            <person name="Vautrin S."/>
            <person name="Crespi M."/>
            <person name="Mangin B."/>
            <person name="Burke J.M."/>
            <person name="Salse J."/>
            <person name="Munos S."/>
            <person name="Vincourt P."/>
            <person name="Rieseberg L.H."/>
            <person name="Langlade N.B."/>
        </authorList>
    </citation>
    <scope>NUCLEOTIDE SEQUENCE</scope>
    <source>
        <tissue evidence="1">Leaves</tissue>
    </source>
</reference>
<proteinExistence type="predicted"/>
<keyword evidence="2" id="KW-1185">Reference proteome</keyword>
<dbReference type="AlphaFoldDB" id="A0A9K3NYX2"/>
<gene>
    <name evidence="1" type="ORF">HanXRQr2_Chr02g0065061</name>
</gene>